<dbReference type="InterPro" id="IPR050261">
    <property type="entry name" value="FrsA_esterase"/>
</dbReference>
<dbReference type="InterPro" id="IPR029058">
    <property type="entry name" value="AB_hydrolase_fold"/>
</dbReference>
<comment type="similarity">
    <text evidence="1">Belongs to the AB hydrolase superfamily.</text>
</comment>
<evidence type="ECO:0008006" key="5">
    <source>
        <dbReference type="Google" id="ProtNLM"/>
    </source>
</evidence>
<dbReference type="RefSeq" id="WP_167486080.1">
    <property type="nucleotide sequence ID" value="NZ_CP046173.1"/>
</dbReference>
<dbReference type="SUPFAM" id="SSF53474">
    <property type="entry name" value="alpha/beta-Hydrolases"/>
    <property type="match status" value="1"/>
</dbReference>
<evidence type="ECO:0000256" key="1">
    <source>
        <dbReference type="ARBA" id="ARBA00008645"/>
    </source>
</evidence>
<evidence type="ECO:0000256" key="2">
    <source>
        <dbReference type="SAM" id="MobiDB-lite"/>
    </source>
</evidence>
<dbReference type="AlphaFoldDB" id="A0A6G9YZI7"/>
<organism evidence="3 4">
    <name type="scientific">Nocardia terpenica</name>
    <dbReference type="NCBI Taxonomy" id="455432"/>
    <lineage>
        <taxon>Bacteria</taxon>
        <taxon>Bacillati</taxon>
        <taxon>Actinomycetota</taxon>
        <taxon>Actinomycetes</taxon>
        <taxon>Mycobacteriales</taxon>
        <taxon>Nocardiaceae</taxon>
        <taxon>Nocardia</taxon>
    </lineage>
</organism>
<name>A0A6G9YZI7_9NOCA</name>
<protein>
    <recommendedName>
        <fullName evidence="5">Alpha/beta hydrolase</fullName>
    </recommendedName>
</protein>
<evidence type="ECO:0000313" key="3">
    <source>
        <dbReference type="EMBL" id="QIS18759.1"/>
    </source>
</evidence>
<proteinExistence type="inferred from homology"/>
<dbReference type="Gene3D" id="3.40.50.1820">
    <property type="entry name" value="alpha/beta hydrolase"/>
    <property type="match status" value="2"/>
</dbReference>
<sequence>MNRGAGMRDIELRLSATASAGAVLALVWLLLFASPGVADPGQWVDPAAEARNLLIWSETTKDLVGKLGTGYPARLAAATIDYQRRRLEALRTDPERQPNPNSCTLVLACPIDPEVGIDRWRAAGGLVEPVLFTSRSGATLSGTVWATADGPARRPGVVFANGSIVGFEQAYWFLAQALARAGYVVLTYDSQGEGMSDQFGEAPDQLEDAFAGTPVLGFVGPQSVTGALLNGTNRPVGDGLGLGGNGLPYYDGQIDALDFFLSAPDRPYLPRPSRSTGTDHSAKQQRRAAAGTASGYNPLWKLVDDSEIGLAGHSYGAQATSWNGQADPRVRAIVALDSLCLPGPPQDEMLAFATAPVNNILGVQLPALYGFPDRCFGSPNEPPPPLTTPALHMTGDYLLAPVPYAQAPDPESKSHASQAYSKAGVDSAAIVLRGGNHIDFADSVGLIPSSLRGRDMATWYTTAWFDKYLRHSPTADTELTDPPWRNDSATAAVDPSGDANAYSYHYLSRLDITRADGTRYRCEDLRAGCA</sequence>
<dbReference type="EMBL" id="CP046173">
    <property type="protein sequence ID" value="QIS18759.1"/>
    <property type="molecule type" value="Genomic_DNA"/>
</dbReference>
<reference evidence="3 4" key="1">
    <citation type="journal article" date="2019" name="ACS Chem. Biol.">
        <title>Identification and Mobilization of a Cryptic Antibiotic Biosynthesis Gene Locus from a Human-Pathogenic Nocardia Isolate.</title>
        <authorList>
            <person name="Herisse M."/>
            <person name="Ishida K."/>
            <person name="Porter J.L."/>
            <person name="Howden B."/>
            <person name="Hertweck C."/>
            <person name="Stinear T.P."/>
            <person name="Pidot S.J."/>
        </authorList>
    </citation>
    <scope>NUCLEOTIDE SEQUENCE [LARGE SCALE GENOMIC DNA]</scope>
    <source>
        <strain evidence="3 4">AUSMDU00012715</strain>
    </source>
</reference>
<evidence type="ECO:0000313" key="4">
    <source>
        <dbReference type="Proteomes" id="UP000500953"/>
    </source>
</evidence>
<gene>
    <name evidence="3" type="ORF">F6W96_11110</name>
</gene>
<dbReference type="PANTHER" id="PTHR22946">
    <property type="entry name" value="DIENELACTONE HYDROLASE DOMAIN-CONTAINING PROTEIN-RELATED"/>
    <property type="match status" value="1"/>
</dbReference>
<feature type="region of interest" description="Disordered" evidence="2">
    <location>
        <begin position="268"/>
        <end position="292"/>
    </location>
</feature>
<accession>A0A6G9YZI7</accession>
<dbReference type="Proteomes" id="UP000500953">
    <property type="component" value="Chromosome"/>
</dbReference>